<dbReference type="Proteomes" id="UP000271125">
    <property type="component" value="Unassembled WGS sequence"/>
</dbReference>
<feature type="non-terminal residue" evidence="1">
    <location>
        <position position="47"/>
    </location>
</feature>
<dbReference type="InterPro" id="IPR027417">
    <property type="entry name" value="P-loop_NTPase"/>
</dbReference>
<protein>
    <submittedName>
        <fullName evidence="1">ATPase</fullName>
    </submittedName>
</protein>
<reference evidence="1 2" key="1">
    <citation type="submission" date="2018-06" db="EMBL/GenBank/DDBJ databases">
        <title>Extensive metabolic versatility and redundancy in microbially diverse, dynamic hydrothermal sediments.</title>
        <authorList>
            <person name="Dombrowski N."/>
            <person name="Teske A."/>
            <person name="Baker B.J."/>
        </authorList>
    </citation>
    <scope>NUCLEOTIDE SEQUENCE [LARGE SCALE GENOMIC DNA]</scope>
    <source>
        <strain evidence="1">B10_G13</strain>
    </source>
</reference>
<name>A0A660SNR9_UNCT6</name>
<dbReference type="Gene3D" id="3.40.50.300">
    <property type="entry name" value="P-loop containing nucleotide triphosphate hydrolases"/>
    <property type="match status" value="1"/>
</dbReference>
<sequence length="47" mass="5431">MKFYGRQCEIKELETLFKQSGNNAKMSVITGRRRIGKPEEIAESVEK</sequence>
<dbReference type="AlphaFoldDB" id="A0A660SNR9"/>
<comment type="caution">
    <text evidence="1">The sequence shown here is derived from an EMBL/GenBank/DDBJ whole genome shotgun (WGS) entry which is preliminary data.</text>
</comment>
<accession>A0A660SNR9</accession>
<evidence type="ECO:0000313" key="1">
    <source>
        <dbReference type="EMBL" id="RKX72418.1"/>
    </source>
</evidence>
<proteinExistence type="predicted"/>
<gene>
    <name evidence="1" type="ORF">DRP43_00835</name>
</gene>
<dbReference type="EMBL" id="QNBD01000022">
    <property type="protein sequence ID" value="RKX72418.1"/>
    <property type="molecule type" value="Genomic_DNA"/>
</dbReference>
<organism evidence="1 2">
    <name type="scientific">candidate division TA06 bacterium</name>
    <dbReference type="NCBI Taxonomy" id="2250710"/>
    <lineage>
        <taxon>Bacteria</taxon>
        <taxon>Bacteria division TA06</taxon>
    </lineage>
</organism>
<evidence type="ECO:0000313" key="2">
    <source>
        <dbReference type="Proteomes" id="UP000271125"/>
    </source>
</evidence>